<organism evidence="6 7">
    <name type="scientific">Tetrabaena socialis</name>
    <dbReference type="NCBI Taxonomy" id="47790"/>
    <lineage>
        <taxon>Eukaryota</taxon>
        <taxon>Viridiplantae</taxon>
        <taxon>Chlorophyta</taxon>
        <taxon>core chlorophytes</taxon>
        <taxon>Chlorophyceae</taxon>
        <taxon>CS clade</taxon>
        <taxon>Chlamydomonadales</taxon>
        <taxon>Tetrabaenaceae</taxon>
        <taxon>Tetrabaena</taxon>
    </lineage>
</organism>
<dbReference type="OrthoDB" id="1932233at2759"/>
<gene>
    <name evidence="6" type="ORF">TSOC_004505</name>
</gene>
<evidence type="ECO:0000256" key="2">
    <source>
        <dbReference type="ARBA" id="ARBA00022692"/>
    </source>
</evidence>
<name>A0A2J8A8T2_9CHLO</name>
<keyword evidence="7" id="KW-1185">Reference proteome</keyword>
<evidence type="ECO:0000256" key="5">
    <source>
        <dbReference type="SAM" id="Phobius"/>
    </source>
</evidence>
<dbReference type="PANTHER" id="PTHR12665">
    <property type="entry name" value="ORMDL PROTEINS"/>
    <property type="match status" value="1"/>
</dbReference>
<feature type="transmembrane region" description="Helical" evidence="5">
    <location>
        <begin position="24"/>
        <end position="43"/>
    </location>
</feature>
<proteinExistence type="predicted"/>
<dbReference type="GO" id="GO:0005789">
    <property type="term" value="C:endoplasmic reticulum membrane"/>
    <property type="evidence" value="ECO:0007669"/>
    <property type="project" value="InterPro"/>
</dbReference>
<comment type="caution">
    <text evidence="6">The sequence shown here is derived from an EMBL/GenBank/DDBJ whole genome shotgun (WGS) entry which is preliminary data.</text>
</comment>
<sequence length="153" mass="17481">MTVRRTVSEVDVNKNVNWLSYPSVWTWYLALIVLGWLGISALLDDAGLAWTYVHLVHGVVTYYVLHWLKGSPNPEDQGKYEALTFWEQVDNEAYGTRNRKIFTVVPVVLFVLATHGTDFRKQPLGLNLVVVMVLLIAKLPALHKVRIFGINKY</sequence>
<feature type="transmembrane region" description="Helical" evidence="5">
    <location>
        <begin position="49"/>
        <end position="68"/>
    </location>
</feature>
<dbReference type="Pfam" id="PF04061">
    <property type="entry name" value="ORMDL"/>
    <property type="match status" value="1"/>
</dbReference>
<dbReference type="Proteomes" id="UP000236333">
    <property type="component" value="Unassembled WGS sequence"/>
</dbReference>
<accession>A0A2J8A8T2</accession>
<evidence type="ECO:0000256" key="4">
    <source>
        <dbReference type="ARBA" id="ARBA00023136"/>
    </source>
</evidence>
<feature type="transmembrane region" description="Helical" evidence="5">
    <location>
        <begin position="101"/>
        <end position="117"/>
    </location>
</feature>
<protein>
    <submittedName>
        <fullName evidence="6">ORM1-like protein 3</fullName>
    </submittedName>
</protein>
<evidence type="ECO:0000256" key="3">
    <source>
        <dbReference type="ARBA" id="ARBA00022989"/>
    </source>
</evidence>
<dbReference type="EMBL" id="PGGS01000111">
    <property type="protein sequence ID" value="PNH08911.1"/>
    <property type="molecule type" value="Genomic_DNA"/>
</dbReference>
<dbReference type="AlphaFoldDB" id="A0A2J8A8T2"/>
<comment type="subcellular location">
    <subcellularLocation>
        <location evidence="1">Membrane</location>
        <topology evidence="1">Multi-pass membrane protein</topology>
    </subcellularLocation>
</comment>
<dbReference type="InterPro" id="IPR007203">
    <property type="entry name" value="ORMDL"/>
</dbReference>
<evidence type="ECO:0000313" key="7">
    <source>
        <dbReference type="Proteomes" id="UP000236333"/>
    </source>
</evidence>
<keyword evidence="4 5" id="KW-0472">Membrane</keyword>
<feature type="transmembrane region" description="Helical" evidence="5">
    <location>
        <begin position="123"/>
        <end position="142"/>
    </location>
</feature>
<keyword evidence="2 5" id="KW-0812">Transmembrane</keyword>
<keyword evidence="3 5" id="KW-1133">Transmembrane helix</keyword>
<evidence type="ECO:0000256" key="1">
    <source>
        <dbReference type="ARBA" id="ARBA00004141"/>
    </source>
</evidence>
<reference evidence="6 7" key="1">
    <citation type="journal article" date="2017" name="Mol. Biol. Evol.">
        <title>The 4-celled Tetrabaena socialis nuclear genome reveals the essential components for genetic control of cell number at the origin of multicellularity in the volvocine lineage.</title>
        <authorList>
            <person name="Featherston J."/>
            <person name="Arakaki Y."/>
            <person name="Hanschen E.R."/>
            <person name="Ferris P.J."/>
            <person name="Michod R.E."/>
            <person name="Olson B.J.S.C."/>
            <person name="Nozaki H."/>
            <person name="Durand P.M."/>
        </authorList>
    </citation>
    <scope>NUCLEOTIDE SEQUENCE [LARGE SCALE GENOMIC DNA]</scope>
    <source>
        <strain evidence="6 7">NIES-571</strain>
    </source>
</reference>
<evidence type="ECO:0000313" key="6">
    <source>
        <dbReference type="EMBL" id="PNH08911.1"/>
    </source>
</evidence>